<dbReference type="Gene3D" id="3.40.190.10">
    <property type="entry name" value="Periplasmic binding protein-like II"/>
    <property type="match status" value="2"/>
</dbReference>
<comment type="caution">
    <text evidence="6">The sequence shown here is derived from an EMBL/GenBank/DDBJ whole genome shotgun (WGS) entry which is preliminary data.</text>
</comment>
<dbReference type="GO" id="GO:0032993">
    <property type="term" value="C:protein-DNA complex"/>
    <property type="evidence" value="ECO:0007669"/>
    <property type="project" value="TreeGrafter"/>
</dbReference>
<protein>
    <submittedName>
        <fullName evidence="6">DNA-binding transcriptional LysR family regulator</fullName>
    </submittedName>
</protein>
<evidence type="ECO:0000313" key="6">
    <source>
        <dbReference type="EMBL" id="RKS79938.1"/>
    </source>
</evidence>
<evidence type="ECO:0000256" key="1">
    <source>
        <dbReference type="ARBA" id="ARBA00009437"/>
    </source>
</evidence>
<accession>A0A420XSY7</accession>
<dbReference type="SUPFAM" id="SSF46785">
    <property type="entry name" value="Winged helix' DNA-binding domain"/>
    <property type="match status" value="1"/>
</dbReference>
<dbReference type="PANTHER" id="PTHR30346">
    <property type="entry name" value="TRANSCRIPTIONAL DUAL REGULATOR HCAR-RELATED"/>
    <property type="match status" value="1"/>
</dbReference>
<dbReference type="Gene3D" id="1.10.10.10">
    <property type="entry name" value="Winged helix-like DNA-binding domain superfamily/Winged helix DNA-binding domain"/>
    <property type="match status" value="1"/>
</dbReference>
<dbReference type="EMBL" id="RBWV01000009">
    <property type="protein sequence ID" value="RKS79938.1"/>
    <property type="molecule type" value="Genomic_DNA"/>
</dbReference>
<dbReference type="AlphaFoldDB" id="A0A420XSY7"/>
<evidence type="ECO:0000259" key="5">
    <source>
        <dbReference type="PROSITE" id="PS50931"/>
    </source>
</evidence>
<evidence type="ECO:0000256" key="2">
    <source>
        <dbReference type="ARBA" id="ARBA00023015"/>
    </source>
</evidence>
<dbReference type="PROSITE" id="PS50931">
    <property type="entry name" value="HTH_LYSR"/>
    <property type="match status" value="1"/>
</dbReference>
<dbReference type="InterPro" id="IPR000847">
    <property type="entry name" value="LysR_HTH_N"/>
</dbReference>
<dbReference type="GO" id="GO:0003700">
    <property type="term" value="F:DNA-binding transcription factor activity"/>
    <property type="evidence" value="ECO:0007669"/>
    <property type="project" value="InterPro"/>
</dbReference>
<dbReference type="GO" id="GO:0003677">
    <property type="term" value="F:DNA binding"/>
    <property type="evidence" value="ECO:0007669"/>
    <property type="project" value="UniProtKB-KW"/>
</dbReference>
<dbReference type="InterPro" id="IPR036388">
    <property type="entry name" value="WH-like_DNA-bd_sf"/>
</dbReference>
<organism evidence="6 7">
    <name type="scientific">Motilibacter peucedani</name>
    <dbReference type="NCBI Taxonomy" id="598650"/>
    <lineage>
        <taxon>Bacteria</taxon>
        <taxon>Bacillati</taxon>
        <taxon>Actinomycetota</taxon>
        <taxon>Actinomycetes</taxon>
        <taxon>Motilibacterales</taxon>
        <taxon>Motilibacteraceae</taxon>
        <taxon>Motilibacter</taxon>
    </lineage>
</organism>
<sequence length="304" mass="33442">MTEQAANSTQLDLRLVESFMALARHRHFGRAADAVHTTQPSLSRQIRRLEHQVGVRLVERSSRGAELTEAGSAFLPLASALLQRARHAVAQARAATQPARTTIGVTTNLIVTPAVRHLRQCHPDADVQVVHLPWDQPRAALVDHRVDAVVTRLPLTGPTPHEQETSDGLLVTVLHAEPRVLMVPVDHRLAGRQFVTFDDIADEPMPRVHDAEWNAFWRVDPRPDGRPAPDGPLIEQVEDKVELVASGQAVTIIPSGEHLGRLRPDLRTVPLQGAEPSHVVLVTRAGDPSPLVDALRSIAPRYLR</sequence>
<evidence type="ECO:0000256" key="4">
    <source>
        <dbReference type="ARBA" id="ARBA00023163"/>
    </source>
</evidence>
<keyword evidence="2" id="KW-0805">Transcription regulation</keyword>
<dbReference type="OrthoDB" id="79118at2"/>
<proteinExistence type="inferred from homology"/>
<evidence type="ECO:0000256" key="3">
    <source>
        <dbReference type="ARBA" id="ARBA00023125"/>
    </source>
</evidence>
<gene>
    <name evidence="6" type="ORF">CLV35_0355</name>
</gene>
<dbReference type="Pfam" id="PF03466">
    <property type="entry name" value="LysR_substrate"/>
    <property type="match status" value="1"/>
</dbReference>
<dbReference type="PANTHER" id="PTHR30346:SF0">
    <property type="entry name" value="HCA OPERON TRANSCRIPTIONAL ACTIVATOR HCAR"/>
    <property type="match status" value="1"/>
</dbReference>
<dbReference type="PRINTS" id="PR00039">
    <property type="entry name" value="HTHLYSR"/>
</dbReference>
<dbReference type="RefSeq" id="WP_121191705.1">
    <property type="nucleotide sequence ID" value="NZ_RBWV01000009.1"/>
</dbReference>
<reference evidence="6 7" key="1">
    <citation type="submission" date="2018-10" db="EMBL/GenBank/DDBJ databases">
        <title>Genomic Encyclopedia of Archaeal and Bacterial Type Strains, Phase II (KMG-II): from individual species to whole genera.</title>
        <authorList>
            <person name="Goeker M."/>
        </authorList>
    </citation>
    <scope>NUCLEOTIDE SEQUENCE [LARGE SCALE GENOMIC DNA]</scope>
    <source>
        <strain evidence="6 7">RP-AC37</strain>
    </source>
</reference>
<comment type="similarity">
    <text evidence="1">Belongs to the LysR transcriptional regulatory family.</text>
</comment>
<dbReference type="CDD" id="cd08414">
    <property type="entry name" value="PBP2_LTTR_aromatics_like"/>
    <property type="match status" value="1"/>
</dbReference>
<dbReference type="InterPro" id="IPR005119">
    <property type="entry name" value="LysR_subst-bd"/>
</dbReference>
<dbReference type="Proteomes" id="UP000281955">
    <property type="component" value="Unassembled WGS sequence"/>
</dbReference>
<dbReference type="SUPFAM" id="SSF53850">
    <property type="entry name" value="Periplasmic binding protein-like II"/>
    <property type="match status" value="1"/>
</dbReference>
<dbReference type="FunFam" id="1.10.10.10:FF:000001">
    <property type="entry name" value="LysR family transcriptional regulator"/>
    <property type="match status" value="1"/>
</dbReference>
<keyword evidence="4" id="KW-0804">Transcription</keyword>
<dbReference type="InParanoid" id="A0A420XSY7"/>
<dbReference type="InterPro" id="IPR036390">
    <property type="entry name" value="WH_DNA-bd_sf"/>
</dbReference>
<feature type="domain" description="HTH lysR-type" evidence="5">
    <location>
        <begin position="11"/>
        <end position="68"/>
    </location>
</feature>
<name>A0A420XSY7_9ACTN</name>
<keyword evidence="3 6" id="KW-0238">DNA-binding</keyword>
<keyword evidence="7" id="KW-1185">Reference proteome</keyword>
<dbReference type="Pfam" id="PF00126">
    <property type="entry name" value="HTH_1"/>
    <property type="match status" value="1"/>
</dbReference>
<evidence type="ECO:0000313" key="7">
    <source>
        <dbReference type="Proteomes" id="UP000281955"/>
    </source>
</evidence>